<reference evidence="2 3" key="1">
    <citation type="submission" date="2018-01" db="EMBL/GenBank/DDBJ databases">
        <title>The draft genome of an aniline degradation strain ANB-1.</title>
        <authorList>
            <person name="Zhang L."/>
            <person name="Jiang J."/>
        </authorList>
    </citation>
    <scope>NUCLEOTIDE SEQUENCE [LARGE SCALE GENOMIC DNA]</scope>
    <source>
        <strain evidence="2 3">ANB-1</strain>
    </source>
</reference>
<feature type="signal peptide" evidence="1">
    <location>
        <begin position="1"/>
        <end position="29"/>
    </location>
</feature>
<comment type="caution">
    <text evidence="2">The sequence shown here is derived from an EMBL/GenBank/DDBJ whole genome shotgun (WGS) entry which is preliminary data.</text>
</comment>
<dbReference type="AlphaFoldDB" id="A0A2N8KKS4"/>
<organism evidence="2 3">
    <name type="scientific">Achromobacter pulmonis</name>
    <dbReference type="NCBI Taxonomy" id="1389932"/>
    <lineage>
        <taxon>Bacteria</taxon>
        <taxon>Pseudomonadati</taxon>
        <taxon>Pseudomonadota</taxon>
        <taxon>Betaproteobacteria</taxon>
        <taxon>Burkholderiales</taxon>
        <taxon>Alcaligenaceae</taxon>
        <taxon>Achromobacter</taxon>
    </lineage>
</organism>
<sequence>MLPNKPRLKIRPHFTCALALVGAGLSAPAASQTLKPGDVVVLASYYEIRGSDCLALRAPRLSITLAPRLGKASVMQTRGQSGASGRCAYKTVPVSQLVYQADRPGQDSLAWEVKYQDKTLGTRRYSATVGVTPGS</sequence>
<evidence type="ECO:0000256" key="1">
    <source>
        <dbReference type="SAM" id="SignalP"/>
    </source>
</evidence>
<dbReference type="Proteomes" id="UP000235994">
    <property type="component" value="Unassembled WGS sequence"/>
</dbReference>
<proteinExistence type="predicted"/>
<gene>
    <name evidence="2" type="ORF">C1I89_07310</name>
</gene>
<keyword evidence="3" id="KW-1185">Reference proteome</keyword>
<accession>A0A2N8KKS4</accession>
<evidence type="ECO:0000313" key="3">
    <source>
        <dbReference type="Proteomes" id="UP000235994"/>
    </source>
</evidence>
<protein>
    <submittedName>
        <fullName evidence="2">Uncharacterized protein</fullName>
    </submittedName>
</protein>
<keyword evidence="1" id="KW-0732">Signal</keyword>
<dbReference type="EMBL" id="POQS01000002">
    <property type="protein sequence ID" value="PND34048.1"/>
    <property type="molecule type" value="Genomic_DNA"/>
</dbReference>
<evidence type="ECO:0000313" key="2">
    <source>
        <dbReference type="EMBL" id="PND34048.1"/>
    </source>
</evidence>
<feature type="chain" id="PRO_5014731159" evidence="1">
    <location>
        <begin position="30"/>
        <end position="135"/>
    </location>
</feature>
<name>A0A2N8KKS4_9BURK</name>
<dbReference type="RefSeq" id="WP_102772126.1">
    <property type="nucleotide sequence ID" value="NZ_POQS01000002.1"/>
</dbReference>